<protein>
    <submittedName>
        <fullName evidence="3">Alpha/beta hydrolase domain containing protein 1,3, putative</fullName>
    </submittedName>
</protein>
<dbReference type="GO" id="GO:0047372">
    <property type="term" value="F:monoacylglycerol lipase activity"/>
    <property type="evidence" value="ECO:0007669"/>
    <property type="project" value="TreeGrafter"/>
</dbReference>
<keyword evidence="4" id="KW-1185">Reference proteome</keyword>
<dbReference type="GO" id="GO:0051793">
    <property type="term" value="P:medium-chain fatty acid catabolic process"/>
    <property type="evidence" value="ECO:0007669"/>
    <property type="project" value="TreeGrafter"/>
</dbReference>
<dbReference type="EMBL" id="DS548766">
    <property type="protein sequence ID" value="EDR27740.1"/>
    <property type="molecule type" value="Genomic_DNA"/>
</dbReference>
<organism evidence="4">
    <name type="scientific">Entamoeba dispar (strain ATCC PRA-260 / SAW760)</name>
    <dbReference type="NCBI Taxonomy" id="370354"/>
    <lineage>
        <taxon>Eukaryota</taxon>
        <taxon>Amoebozoa</taxon>
        <taxon>Evosea</taxon>
        <taxon>Archamoebae</taxon>
        <taxon>Mastigamoebida</taxon>
        <taxon>Entamoebidae</taxon>
        <taxon>Entamoeba</taxon>
    </lineage>
</organism>
<dbReference type="GeneID" id="5881014"/>
<dbReference type="Proteomes" id="UP000008076">
    <property type="component" value="Unassembled WGS sequence"/>
</dbReference>
<reference evidence="4" key="1">
    <citation type="submission" date="2007-12" db="EMBL/GenBank/DDBJ databases">
        <title>Annotation of Entamoeba dispar SAW760.</title>
        <authorList>
            <person name="Lorenzi H."/>
            <person name="Inman J."/>
            <person name="Schobel S."/>
            <person name="Amedeo P."/>
            <person name="Caler E."/>
        </authorList>
    </citation>
    <scope>NUCLEOTIDE SEQUENCE [LARGE SCALE GENOMIC DNA]</scope>
    <source>
        <strain evidence="4">ATCC PRA-260 / SAW760</strain>
    </source>
</reference>
<dbReference type="AlphaFoldDB" id="B0ECK7"/>
<accession>B0ECK7</accession>
<keyword evidence="2" id="KW-1133">Transmembrane helix</keyword>
<proteinExistence type="inferred from homology"/>
<evidence type="ECO:0000256" key="1">
    <source>
        <dbReference type="ARBA" id="ARBA00010884"/>
    </source>
</evidence>
<feature type="non-terminal residue" evidence="3">
    <location>
        <position position="232"/>
    </location>
</feature>
<dbReference type="eggNOG" id="KOG1838">
    <property type="taxonomic scope" value="Eukaryota"/>
</dbReference>
<dbReference type="InterPro" id="IPR050960">
    <property type="entry name" value="AB_hydrolase_4_sf"/>
</dbReference>
<dbReference type="GO" id="GO:0008126">
    <property type="term" value="F:acetylesterase activity"/>
    <property type="evidence" value="ECO:0007669"/>
    <property type="project" value="TreeGrafter"/>
</dbReference>
<evidence type="ECO:0000313" key="3">
    <source>
        <dbReference type="EMBL" id="EDR27740.1"/>
    </source>
</evidence>
<dbReference type="RefSeq" id="XP_001736033.1">
    <property type="nucleotide sequence ID" value="XM_001735981.1"/>
</dbReference>
<keyword evidence="3" id="KW-0378">Hydrolase</keyword>
<dbReference type="InterPro" id="IPR029058">
    <property type="entry name" value="AB_hydrolase_fold"/>
</dbReference>
<keyword evidence="2" id="KW-0472">Membrane</keyword>
<dbReference type="PANTHER" id="PTHR10794:SF63">
    <property type="entry name" value="ALPHA_BETA HYDROLASE 1, ISOFORM A"/>
    <property type="match status" value="1"/>
</dbReference>
<comment type="similarity">
    <text evidence="1">Belongs to the AB hydrolase superfamily. AB hydrolase 4 family.</text>
</comment>
<dbReference type="VEuPathDB" id="AmoebaDB:EDI_261200"/>
<evidence type="ECO:0000256" key="2">
    <source>
        <dbReference type="SAM" id="Phobius"/>
    </source>
</evidence>
<dbReference type="SUPFAM" id="SSF53474">
    <property type="entry name" value="alpha/beta-Hydrolases"/>
    <property type="match status" value="1"/>
</dbReference>
<dbReference type="OrthoDB" id="5954035at2759"/>
<dbReference type="OMA" id="PLKFNRQ"/>
<dbReference type="GO" id="GO:0051792">
    <property type="term" value="P:medium-chain fatty acid biosynthetic process"/>
    <property type="evidence" value="ECO:0007669"/>
    <property type="project" value="TreeGrafter"/>
</dbReference>
<name>B0ECK7_ENTDS</name>
<keyword evidence="2" id="KW-0812">Transmembrane</keyword>
<feature type="transmembrane region" description="Helical" evidence="2">
    <location>
        <begin position="53"/>
        <end position="83"/>
    </location>
</feature>
<evidence type="ECO:0000313" key="4">
    <source>
        <dbReference type="Proteomes" id="UP000008076"/>
    </source>
</evidence>
<gene>
    <name evidence="3" type="ORF">EDI_261200</name>
</gene>
<dbReference type="KEGG" id="edi:EDI_261200"/>
<sequence length="232" mass="26529">MKIKLKKKRLLNLKKKNKLMNFVLLIQPLILSILLTIQEFFSFFKQDPLKNTQIILMLTLFFSLFTLHLPMMVLSLTIFLFLIHLPNLKEDQPSFISSPSSLCKILSEKITLHPFQLPVSIGSGVQQMLYVGIRFSVPLKFNRQIVDSSDGGYFALDWLDEPDLPEDAPIILVYHGLAGGSRESYVERFCYYASKKNYRMCVFTCRGCAGTLIKTPRAYSSTNLDDSITSLK</sequence>
<dbReference type="PANTHER" id="PTHR10794">
    <property type="entry name" value="ABHYDROLASE DOMAIN-CONTAINING PROTEIN"/>
    <property type="match status" value="1"/>
</dbReference>
<feature type="transmembrane region" description="Helical" evidence="2">
    <location>
        <begin position="21"/>
        <end position="41"/>
    </location>
</feature>